<sequence>MEWIVGIVVLIVGFLLDRAYEWHKKRKIGLTGQAHDIIAKLGNSVQSYTGNYFLSDNPTDSFRITRHLYEHATGDVIGTCFRENPVCYGEQDLARLLPKGASFTRLTTEDICPDTDRIQAETTLKELAPNARIVSVPSGDYFTRIDGIFTELSDGTHIAFVTFPKTGTEDHNRGIVFYGHTARAFFEYYRDLRDASRSVLEKQQI</sequence>
<proteinExistence type="predicted"/>
<evidence type="ECO:0000313" key="3">
    <source>
        <dbReference type="EMBL" id="VFK05733.1"/>
    </source>
</evidence>
<dbReference type="EMBL" id="CAADFL010000004">
    <property type="protein sequence ID" value="VFK05733.1"/>
    <property type="molecule type" value="Genomic_DNA"/>
</dbReference>
<dbReference type="AlphaFoldDB" id="A0A450RWF1"/>
<evidence type="ECO:0000313" key="2">
    <source>
        <dbReference type="EMBL" id="VFJ43889.1"/>
    </source>
</evidence>
<dbReference type="EMBL" id="CAADFA010000004">
    <property type="protein sequence ID" value="VFJ43889.1"/>
    <property type="molecule type" value="Genomic_DNA"/>
</dbReference>
<accession>A0A450RWF1</accession>
<evidence type="ECO:0000313" key="1">
    <source>
        <dbReference type="EMBL" id="VFJ43450.1"/>
    </source>
</evidence>
<gene>
    <name evidence="1" type="ORF">BECKFM1743A_GA0114220_1000828</name>
    <name evidence="3" type="ORF">BECKFM1743B_GA0114221_100041</name>
    <name evidence="2" type="ORF">BECKFM1743C_GA0114222_1000430</name>
</gene>
<organism evidence="1">
    <name type="scientific">Candidatus Kentrum sp. FM</name>
    <dbReference type="NCBI Taxonomy" id="2126340"/>
    <lineage>
        <taxon>Bacteria</taxon>
        <taxon>Pseudomonadati</taxon>
        <taxon>Pseudomonadota</taxon>
        <taxon>Gammaproteobacteria</taxon>
        <taxon>Candidatus Kentrum</taxon>
    </lineage>
</organism>
<dbReference type="EMBL" id="CAADEZ010000008">
    <property type="protein sequence ID" value="VFJ43450.1"/>
    <property type="molecule type" value="Genomic_DNA"/>
</dbReference>
<protein>
    <submittedName>
        <fullName evidence="1">Uncharacterized protein</fullName>
    </submittedName>
</protein>
<reference evidence="1" key="1">
    <citation type="submission" date="2019-02" db="EMBL/GenBank/DDBJ databases">
        <authorList>
            <person name="Gruber-Vodicka R. H."/>
            <person name="Seah K. B. B."/>
        </authorList>
    </citation>
    <scope>NUCLEOTIDE SEQUENCE</scope>
    <source>
        <strain evidence="1">BECK_BZ163</strain>
        <strain evidence="3">BECK_BZ164</strain>
        <strain evidence="2">BECK_BZ165</strain>
    </source>
</reference>
<name>A0A450RWF1_9GAMM</name>